<keyword evidence="1" id="KW-1133">Transmembrane helix</keyword>
<feature type="transmembrane region" description="Helical" evidence="1">
    <location>
        <begin position="103"/>
        <end position="126"/>
    </location>
</feature>
<dbReference type="AlphaFoldDB" id="A0A5C7W813"/>
<feature type="transmembrane region" description="Helical" evidence="1">
    <location>
        <begin position="226"/>
        <end position="245"/>
    </location>
</feature>
<keyword evidence="1" id="KW-0472">Membrane</keyword>
<keyword evidence="1" id="KW-0812">Transmembrane</keyword>
<name>A0A5C7W813_AQUAC</name>
<feature type="transmembrane region" description="Helical" evidence="1">
    <location>
        <begin position="287"/>
        <end position="306"/>
    </location>
</feature>
<evidence type="ECO:0008006" key="6">
    <source>
        <dbReference type="Google" id="ProtNLM"/>
    </source>
</evidence>
<dbReference type="EMBL" id="SSFO01000080">
    <property type="protein sequence ID" value="TXI34101.1"/>
    <property type="molecule type" value="Genomic_DNA"/>
</dbReference>
<feature type="domain" description="DUF6311" evidence="2">
    <location>
        <begin position="15"/>
        <end position="407"/>
    </location>
</feature>
<feature type="transmembrane region" description="Helical" evidence="1">
    <location>
        <begin position="12"/>
        <end position="31"/>
    </location>
</feature>
<gene>
    <name evidence="4" type="ORF">E6Q69_04795</name>
</gene>
<feature type="domain" description="DUF6311" evidence="3">
    <location>
        <begin position="432"/>
        <end position="533"/>
    </location>
</feature>
<evidence type="ECO:0000256" key="1">
    <source>
        <dbReference type="SAM" id="Phobius"/>
    </source>
</evidence>
<dbReference type="InterPro" id="IPR046278">
    <property type="entry name" value="DUF6311"/>
</dbReference>
<reference evidence="4 5" key="1">
    <citation type="submission" date="2018-09" db="EMBL/GenBank/DDBJ databases">
        <title>Metagenome Assembled Genomes from an Advanced Water Purification Facility.</title>
        <authorList>
            <person name="Stamps B.W."/>
            <person name="Spear J.R."/>
        </authorList>
    </citation>
    <scope>NUCLEOTIDE SEQUENCE [LARGE SCALE GENOMIC DNA]</scope>
    <source>
        <strain evidence="4">Bin_52_1</strain>
    </source>
</reference>
<feature type="transmembrane region" description="Helical" evidence="1">
    <location>
        <begin position="391"/>
        <end position="410"/>
    </location>
</feature>
<organism evidence="4 5">
    <name type="scientific">Aquipseudomonas alcaligenes</name>
    <name type="common">Pseudomonas alcaligenes</name>
    <dbReference type="NCBI Taxonomy" id="43263"/>
    <lineage>
        <taxon>Bacteria</taxon>
        <taxon>Pseudomonadati</taxon>
        <taxon>Pseudomonadota</taxon>
        <taxon>Gammaproteobacteria</taxon>
        <taxon>Pseudomonadales</taxon>
        <taxon>Pseudomonadaceae</taxon>
        <taxon>Aquipseudomonas</taxon>
    </lineage>
</organism>
<feature type="transmembrane region" description="Helical" evidence="1">
    <location>
        <begin position="318"/>
        <end position="337"/>
    </location>
</feature>
<dbReference type="Pfam" id="PF19830">
    <property type="entry name" value="DUF6311"/>
    <property type="match status" value="1"/>
</dbReference>
<evidence type="ECO:0000259" key="2">
    <source>
        <dbReference type="Pfam" id="PF19830"/>
    </source>
</evidence>
<proteinExistence type="predicted"/>
<evidence type="ECO:0000313" key="5">
    <source>
        <dbReference type="Proteomes" id="UP000321110"/>
    </source>
</evidence>
<sequence>MLNSNPPRLSLLIPAALGIALFLALGGLTILSPSSLGWLMRGLLDPPTYQLGWEFFRHTPLLQFPLGANPDYGMALGSSIVFSDSLPLFALPFKLLSPWLPETFQYFGLWILTCFVLQAVFAYLLIARFTSNRWLLILGTSLLLLMPTYLMRMTIHMVLAGQWLLLAGFYLYFAERFRDRFWVGLLLIATLTHAYLLVMLGAIWAADLLQRLLKHEHGLGRCLIRLGVGIVPVILVMWLLGYFMLGPSPVAPQGYLRMNLLSLIDSRGDWSRLLPAPQVDFWDSDGFAYMGAGMLGLLFLAISLVWRKKGQTVPPSMLWPLVLMSVSLLLIALTNTIKLGPYTLLQFDLPTSVTHVYQIFRSPGRLFWPVYYLLGIIAIVVVCLRLKSNTAIMVLAIALGIQLYDLSRMLPRIHDYFTQERTGQSPLTAPMWEELGQRYQKVLYVLPHNSAPHFILLADLAKRHRMAVNIGNFARVDLSKEKSHQEEILAEIGSGRLDPQAIYVFMNDELWEQAQSNMGPDDQAGMLDELRLVLPNLRRCPDCQRQGFSERTWGSWPASQLPSLVGELRDGRLVSRPGVPGYLSYGPYTKIPAGQVEYAIVYASAADPAVEIGAWDIVSNAAKVPQVLASGRLTGTAGQERTLRGTMNLEHAKQQSEIRTFSSGEHDLQLIRVEVKLAPSTRQ</sequence>
<protein>
    <recommendedName>
        <fullName evidence="6">Glycosyltransferase RgtA/B/C/D-like domain-containing protein</fullName>
    </recommendedName>
</protein>
<feature type="transmembrane region" description="Helical" evidence="1">
    <location>
        <begin position="366"/>
        <end position="384"/>
    </location>
</feature>
<dbReference type="InterPro" id="IPR058671">
    <property type="entry name" value="DUF6311_C"/>
</dbReference>
<feature type="transmembrane region" description="Helical" evidence="1">
    <location>
        <begin position="132"/>
        <end position="150"/>
    </location>
</feature>
<evidence type="ECO:0000313" key="4">
    <source>
        <dbReference type="EMBL" id="TXI34101.1"/>
    </source>
</evidence>
<evidence type="ECO:0000259" key="3">
    <source>
        <dbReference type="Pfam" id="PF25853"/>
    </source>
</evidence>
<comment type="caution">
    <text evidence="4">The sequence shown here is derived from an EMBL/GenBank/DDBJ whole genome shotgun (WGS) entry which is preliminary data.</text>
</comment>
<dbReference type="Proteomes" id="UP000321110">
    <property type="component" value="Unassembled WGS sequence"/>
</dbReference>
<accession>A0A5C7W813</accession>
<feature type="transmembrane region" description="Helical" evidence="1">
    <location>
        <begin position="180"/>
        <end position="205"/>
    </location>
</feature>
<dbReference type="Pfam" id="PF25853">
    <property type="entry name" value="DUF6311_C"/>
    <property type="match status" value="1"/>
</dbReference>